<evidence type="ECO:0000256" key="4">
    <source>
        <dbReference type="ARBA" id="ARBA00023186"/>
    </source>
</evidence>
<evidence type="ECO:0000256" key="3">
    <source>
        <dbReference type="ARBA" id="ARBA00022490"/>
    </source>
</evidence>
<dbReference type="EMBL" id="BNAV01000011">
    <property type="protein sequence ID" value="GHF76062.1"/>
    <property type="molecule type" value="Genomic_DNA"/>
</dbReference>
<gene>
    <name evidence="5" type="ORF">GCM10017566_57480</name>
</gene>
<organism evidence="5 6">
    <name type="scientific">Amycolatopsis bartoniae</name>
    <dbReference type="NCBI Taxonomy" id="941986"/>
    <lineage>
        <taxon>Bacteria</taxon>
        <taxon>Bacillati</taxon>
        <taxon>Actinomycetota</taxon>
        <taxon>Actinomycetes</taxon>
        <taxon>Pseudonocardiales</taxon>
        <taxon>Pseudonocardiaceae</taxon>
        <taxon>Amycolatopsis</taxon>
    </lineage>
</organism>
<dbReference type="Pfam" id="PF14011">
    <property type="entry name" value="ESX-1_EspG"/>
    <property type="match status" value="1"/>
</dbReference>
<dbReference type="RefSeq" id="WP_145936930.1">
    <property type="nucleotide sequence ID" value="NZ_BNAV01000011.1"/>
</dbReference>
<evidence type="ECO:0000256" key="2">
    <source>
        <dbReference type="ARBA" id="ARBA00006411"/>
    </source>
</evidence>
<dbReference type="Proteomes" id="UP000658656">
    <property type="component" value="Unassembled WGS sequence"/>
</dbReference>
<reference evidence="5" key="1">
    <citation type="journal article" date="2014" name="Int. J. Syst. Evol. Microbiol.">
        <title>Complete genome sequence of Corynebacterium casei LMG S-19264T (=DSM 44701T), isolated from a smear-ripened cheese.</title>
        <authorList>
            <consortium name="US DOE Joint Genome Institute (JGI-PGF)"/>
            <person name="Walter F."/>
            <person name="Albersmeier A."/>
            <person name="Kalinowski J."/>
            <person name="Ruckert C."/>
        </authorList>
    </citation>
    <scope>NUCLEOTIDE SEQUENCE</scope>
    <source>
        <strain evidence="5">CGMCC 4.7679</strain>
    </source>
</reference>
<name>A0A8H9IZQ6_9PSEU</name>
<comment type="caution">
    <text evidence="5">The sequence shown here is derived from an EMBL/GenBank/DDBJ whole genome shotgun (WGS) entry which is preliminary data.</text>
</comment>
<sequence>MIRVSASAFDILWQDLGLRRAPVPFELRSVGGTAGERAEIREAVYRNLAERGLCTAGRVDATLADRLETLAEATLYVECEALVSLADEAPLRAVAAVAGRRAVLAAQPSRTIGLSPIRDTEVFAAVVGLLPPFEPGPGLGVSVPESAVHGAQSPAQEKQLREIRKIQARPVLGAGQFSVRVRDGEHVRRAGGVSWFTTDAGAYCATVAEGRGGQSWLTLTPADPARVAARLADLVN</sequence>
<evidence type="ECO:0000313" key="6">
    <source>
        <dbReference type="Proteomes" id="UP000658656"/>
    </source>
</evidence>
<dbReference type="AlphaFoldDB" id="A0A8H9IZQ6"/>
<comment type="subcellular location">
    <subcellularLocation>
        <location evidence="1">Cytoplasm</location>
    </subcellularLocation>
</comment>
<protein>
    <submittedName>
        <fullName evidence="5">ESX secretion-associated protein EspG</fullName>
    </submittedName>
</protein>
<keyword evidence="3" id="KW-0963">Cytoplasm</keyword>
<evidence type="ECO:0000313" key="5">
    <source>
        <dbReference type="EMBL" id="GHF76062.1"/>
    </source>
</evidence>
<dbReference type="OrthoDB" id="3636570at2"/>
<keyword evidence="6" id="KW-1185">Reference proteome</keyword>
<proteinExistence type="inferred from homology"/>
<comment type="similarity">
    <text evidence="2">Belongs to the EspG family.</text>
</comment>
<evidence type="ECO:0000256" key="1">
    <source>
        <dbReference type="ARBA" id="ARBA00004496"/>
    </source>
</evidence>
<keyword evidence="4" id="KW-0143">Chaperone</keyword>
<accession>A0A8H9IZQ6</accession>
<dbReference type="InterPro" id="IPR025734">
    <property type="entry name" value="EspG"/>
</dbReference>
<reference evidence="5" key="2">
    <citation type="submission" date="2020-09" db="EMBL/GenBank/DDBJ databases">
        <authorList>
            <person name="Sun Q."/>
            <person name="Zhou Y."/>
        </authorList>
    </citation>
    <scope>NUCLEOTIDE SEQUENCE</scope>
    <source>
        <strain evidence="5">CGMCC 4.7679</strain>
    </source>
</reference>